<evidence type="ECO:0000313" key="2">
    <source>
        <dbReference type="Proteomes" id="UP000240429"/>
    </source>
</evidence>
<dbReference type="OrthoDB" id="3871768at2"/>
<dbReference type="EMBL" id="PYBJ01000002">
    <property type="protein sequence ID" value="PSM44494.1"/>
    <property type="molecule type" value="Genomic_DNA"/>
</dbReference>
<gene>
    <name evidence="1" type="ORF">C6Y14_05585</name>
</gene>
<proteinExistence type="predicted"/>
<sequence length="113" mass="12060">MAAWSDILQEAREAVGFGGQVVPRNLEGIRAAVRPDRLPDLDAELATLSEGSAFEAFLDHWWTQALVDAAPDVDAQALAIDFADLATALRAKSTHGGTLTQAEVEDMLRGKAS</sequence>
<protein>
    <submittedName>
        <fullName evidence="1">Uncharacterized protein</fullName>
    </submittedName>
</protein>
<dbReference type="AlphaFoldDB" id="A0A2P8QE37"/>
<accession>A0A2P8QE37</accession>
<organism evidence="1 2">
    <name type="scientific">Streptomyces dioscori</name>
    <dbReference type="NCBI Taxonomy" id="2109333"/>
    <lineage>
        <taxon>Bacteria</taxon>
        <taxon>Bacillati</taxon>
        <taxon>Actinomycetota</taxon>
        <taxon>Actinomycetes</taxon>
        <taxon>Kitasatosporales</taxon>
        <taxon>Streptomycetaceae</taxon>
        <taxon>Streptomyces</taxon>
        <taxon>Streptomyces aurantiacus group</taxon>
    </lineage>
</organism>
<evidence type="ECO:0000313" key="1">
    <source>
        <dbReference type="EMBL" id="PSM44494.1"/>
    </source>
</evidence>
<name>A0A2P8QE37_9ACTN</name>
<keyword evidence="2" id="KW-1185">Reference proteome</keyword>
<comment type="caution">
    <text evidence="1">The sequence shown here is derived from an EMBL/GenBank/DDBJ whole genome shotgun (WGS) entry which is preliminary data.</text>
</comment>
<dbReference type="Proteomes" id="UP000240429">
    <property type="component" value="Unassembled WGS sequence"/>
</dbReference>
<reference evidence="1 2" key="1">
    <citation type="submission" date="2018-03" db="EMBL/GenBank/DDBJ databases">
        <title>Streptomyces dioscori sp. nov., a novel endophytic actinobacterium isolated from bulbil of Dioscorea bulbifera L.</title>
        <authorList>
            <person name="Zhikuan W."/>
        </authorList>
    </citation>
    <scope>NUCLEOTIDE SEQUENCE [LARGE SCALE GENOMIC DNA]</scope>
    <source>
        <strain evidence="1 2">A217</strain>
    </source>
</reference>
<dbReference type="RefSeq" id="WP_107015373.1">
    <property type="nucleotide sequence ID" value="NZ_KZ679039.1"/>
</dbReference>